<reference evidence="3 4" key="1">
    <citation type="journal article" date="2016" name="Nat. Commun.">
        <title>Thousands of microbial genomes shed light on interconnected biogeochemical processes in an aquifer system.</title>
        <authorList>
            <person name="Anantharaman K."/>
            <person name="Brown C.T."/>
            <person name="Hug L.A."/>
            <person name="Sharon I."/>
            <person name="Castelle C.J."/>
            <person name="Probst A.J."/>
            <person name="Thomas B.C."/>
            <person name="Singh A."/>
            <person name="Wilkins M.J."/>
            <person name="Karaoz U."/>
            <person name="Brodie E.L."/>
            <person name="Williams K.H."/>
            <person name="Hubbard S.S."/>
            <person name="Banfield J.F."/>
        </authorList>
    </citation>
    <scope>NUCLEOTIDE SEQUENCE [LARGE SCALE GENOMIC DNA]</scope>
</reference>
<dbReference type="NCBIfam" id="TIGR00252">
    <property type="entry name" value="YraN family protein"/>
    <property type="match status" value="1"/>
</dbReference>
<dbReference type="SUPFAM" id="SSF52980">
    <property type="entry name" value="Restriction endonuclease-like"/>
    <property type="match status" value="1"/>
</dbReference>
<proteinExistence type="inferred from homology"/>
<dbReference type="NCBIfam" id="NF009150">
    <property type="entry name" value="PRK12497.1-3"/>
    <property type="match status" value="1"/>
</dbReference>
<accession>A0A1F4VJB5</accession>
<dbReference type="Pfam" id="PF02021">
    <property type="entry name" value="UPF0102"/>
    <property type="match status" value="1"/>
</dbReference>
<dbReference type="PANTHER" id="PTHR34039:SF1">
    <property type="entry name" value="UPF0102 PROTEIN YRAN"/>
    <property type="match status" value="1"/>
</dbReference>
<dbReference type="InterPro" id="IPR011856">
    <property type="entry name" value="tRNA_endonuc-like_dom_sf"/>
</dbReference>
<gene>
    <name evidence="3" type="ORF">A2976_02535</name>
</gene>
<organism evidence="3 4">
    <name type="scientific">candidate division WWE3 bacterium RIFCSPLOWO2_01_FULL_41_9</name>
    <dbReference type="NCBI Taxonomy" id="1802626"/>
    <lineage>
        <taxon>Bacteria</taxon>
        <taxon>Katanobacteria</taxon>
    </lineage>
</organism>
<evidence type="ECO:0000256" key="2">
    <source>
        <dbReference type="HAMAP-Rule" id="MF_00048"/>
    </source>
</evidence>
<dbReference type="NCBIfam" id="NF009154">
    <property type="entry name" value="PRK12497.3-3"/>
    <property type="match status" value="1"/>
</dbReference>
<dbReference type="InterPro" id="IPR003509">
    <property type="entry name" value="UPF0102_YraN-like"/>
</dbReference>
<dbReference type="HAMAP" id="MF_00048">
    <property type="entry name" value="UPF0102"/>
    <property type="match status" value="1"/>
</dbReference>
<dbReference type="Proteomes" id="UP000178346">
    <property type="component" value="Unassembled WGS sequence"/>
</dbReference>
<evidence type="ECO:0000256" key="1">
    <source>
        <dbReference type="ARBA" id="ARBA00006738"/>
    </source>
</evidence>
<dbReference type="AlphaFoldDB" id="A0A1F4VJB5"/>
<sequence length="117" mass="13914">MHNREKGKLGEEIAAKYLIGKGYRIVERNWNCRWGELDIIASKGDTTVFVEVKYRTSLQYGEPEYSVHFKKYTHMIRTIQMFLSKHRHAGSRWRIDVITVLKTDSSYLIKHYTGLYR</sequence>
<dbReference type="PANTHER" id="PTHR34039">
    <property type="entry name" value="UPF0102 PROTEIN YRAN"/>
    <property type="match status" value="1"/>
</dbReference>
<comment type="similarity">
    <text evidence="1 2">Belongs to the UPF0102 family.</text>
</comment>
<evidence type="ECO:0000313" key="3">
    <source>
        <dbReference type="EMBL" id="OGC57357.1"/>
    </source>
</evidence>
<protein>
    <recommendedName>
        <fullName evidence="2">UPF0102 protein A2976_02535</fullName>
    </recommendedName>
</protein>
<dbReference type="GO" id="GO:0003676">
    <property type="term" value="F:nucleic acid binding"/>
    <property type="evidence" value="ECO:0007669"/>
    <property type="project" value="InterPro"/>
</dbReference>
<dbReference type="CDD" id="cd20736">
    <property type="entry name" value="PoNe_Nuclease"/>
    <property type="match status" value="1"/>
</dbReference>
<dbReference type="InterPro" id="IPR011335">
    <property type="entry name" value="Restrct_endonuc-II-like"/>
</dbReference>
<comment type="caution">
    <text evidence="3">The sequence shown here is derived from an EMBL/GenBank/DDBJ whole genome shotgun (WGS) entry which is preliminary data.</text>
</comment>
<name>A0A1F4VJB5_UNCKA</name>
<dbReference type="Gene3D" id="3.40.1350.10">
    <property type="match status" value="1"/>
</dbReference>
<dbReference type="EMBL" id="MEVJ01000026">
    <property type="protein sequence ID" value="OGC57357.1"/>
    <property type="molecule type" value="Genomic_DNA"/>
</dbReference>
<evidence type="ECO:0000313" key="4">
    <source>
        <dbReference type="Proteomes" id="UP000178346"/>
    </source>
</evidence>